<keyword evidence="1" id="KW-1133">Transmembrane helix</keyword>
<dbReference type="EMBL" id="AXCZ01000010">
    <property type="protein sequence ID" value="KGM14195.1"/>
    <property type="molecule type" value="Genomic_DNA"/>
</dbReference>
<dbReference type="Proteomes" id="UP000054314">
    <property type="component" value="Unassembled WGS sequence"/>
</dbReference>
<accession>A0A0A0C211</accession>
<comment type="caution">
    <text evidence="2">The sequence shown here is derived from an EMBL/GenBank/DDBJ whole genome shotgun (WGS) entry which is preliminary data.</text>
</comment>
<sequence length="93" mass="9555">MADQTPPAPGPVDPPEGEVVRGRVRRAPRYRGFVIAGVVVGLVVAVPLVLLWPAERTGTGIGAVLALTALTLAVLGALLGAGLALVADRRSRR</sequence>
<feature type="transmembrane region" description="Helical" evidence="1">
    <location>
        <begin position="60"/>
        <end position="87"/>
    </location>
</feature>
<feature type="transmembrane region" description="Helical" evidence="1">
    <location>
        <begin position="33"/>
        <end position="54"/>
    </location>
</feature>
<gene>
    <name evidence="2" type="ORF">N869_02960</name>
</gene>
<keyword evidence="1" id="KW-0472">Membrane</keyword>
<organism evidence="2 3">
    <name type="scientific">Cellulomonas bogoriensis 69B4 = DSM 16987</name>
    <dbReference type="NCBI Taxonomy" id="1386082"/>
    <lineage>
        <taxon>Bacteria</taxon>
        <taxon>Bacillati</taxon>
        <taxon>Actinomycetota</taxon>
        <taxon>Actinomycetes</taxon>
        <taxon>Micrococcales</taxon>
        <taxon>Cellulomonadaceae</taxon>
        <taxon>Cellulomonas</taxon>
    </lineage>
</organism>
<keyword evidence="1" id="KW-0812">Transmembrane</keyword>
<name>A0A0A0C211_9CELL</name>
<evidence type="ECO:0000313" key="3">
    <source>
        <dbReference type="Proteomes" id="UP000054314"/>
    </source>
</evidence>
<dbReference type="RefSeq" id="WP_035057210.1">
    <property type="nucleotide sequence ID" value="NZ_AXCZ01000010.1"/>
</dbReference>
<keyword evidence="3" id="KW-1185">Reference proteome</keyword>
<proteinExistence type="predicted"/>
<evidence type="ECO:0000313" key="2">
    <source>
        <dbReference type="EMBL" id="KGM14195.1"/>
    </source>
</evidence>
<dbReference type="AlphaFoldDB" id="A0A0A0C211"/>
<protein>
    <submittedName>
        <fullName evidence="2">Uncharacterized protein</fullName>
    </submittedName>
</protein>
<evidence type="ECO:0000256" key="1">
    <source>
        <dbReference type="SAM" id="Phobius"/>
    </source>
</evidence>
<reference evidence="2 3" key="1">
    <citation type="submission" date="2013-08" db="EMBL/GenBank/DDBJ databases">
        <title>Genome sequencing of Cellulomonas bogoriensis 69B4.</title>
        <authorList>
            <person name="Chen F."/>
            <person name="Li Y."/>
            <person name="Wang G."/>
        </authorList>
    </citation>
    <scope>NUCLEOTIDE SEQUENCE [LARGE SCALE GENOMIC DNA]</scope>
    <source>
        <strain evidence="2 3">69B4</strain>
    </source>
</reference>